<feature type="transmembrane region" description="Helical" evidence="10">
    <location>
        <begin position="143"/>
        <end position="162"/>
    </location>
</feature>
<dbReference type="InterPro" id="IPR002076">
    <property type="entry name" value="ELO_fam"/>
</dbReference>
<evidence type="ECO:0000256" key="3">
    <source>
        <dbReference type="ARBA" id="ARBA00022679"/>
    </source>
</evidence>
<dbReference type="PANTHER" id="PTHR11157">
    <property type="entry name" value="FATTY ACID ACYL TRANSFERASE-RELATED"/>
    <property type="match status" value="1"/>
</dbReference>
<dbReference type="GO" id="GO:0030148">
    <property type="term" value="P:sphingolipid biosynthetic process"/>
    <property type="evidence" value="ECO:0007669"/>
    <property type="project" value="TreeGrafter"/>
</dbReference>
<comment type="subcellular location">
    <subcellularLocation>
        <location evidence="1">Membrane</location>
        <topology evidence="1">Multi-pass membrane protein</topology>
    </subcellularLocation>
</comment>
<feature type="transmembrane region" description="Helical" evidence="10">
    <location>
        <begin position="168"/>
        <end position="189"/>
    </location>
</feature>
<keyword evidence="12" id="KW-1185">Reference proteome</keyword>
<dbReference type="PROSITE" id="PS01188">
    <property type="entry name" value="ELO"/>
    <property type="match status" value="1"/>
</dbReference>
<keyword evidence="8 10" id="KW-0472">Membrane</keyword>
<sequence length="272" mass="31182">MHPLLCTLEYWLVKHPKILNFTWSQGETPGSSLNFLTLTILSYLSLTYLLSHHHIPSIGPHILKPITAVHNLTLLLFSLIMALGCTLSIFSHTPTIHHFICFPPHTPPSGPLFFWAYIFYLSKILEYIDTLLIILSESMIRRLTFLHVYHHAMVVIMCYLWLHTSQSMFPLMLVTNASVHVIMYTYYLLCALGVRVRPRWKQLVTDCQILQFFSSIGIMSLVFYYHFNGGSGGCSGIWGWCFSSVFITSLLVLFIDFYSKNYSISSAKTKVA</sequence>
<gene>
    <name evidence="11" type="ORF">HS088_TW08G00498</name>
</gene>
<feature type="transmembrane region" description="Helical" evidence="10">
    <location>
        <begin position="33"/>
        <end position="51"/>
    </location>
</feature>
<name>A0A7J7DC31_TRIWF</name>
<feature type="transmembrane region" description="Helical" evidence="10">
    <location>
        <begin position="112"/>
        <end position="136"/>
    </location>
</feature>
<reference evidence="11 12" key="1">
    <citation type="journal article" date="2020" name="Nat. Commun.">
        <title>Genome of Tripterygium wilfordii and identification of cytochrome P450 involved in triptolide biosynthesis.</title>
        <authorList>
            <person name="Tu L."/>
            <person name="Su P."/>
            <person name="Zhang Z."/>
            <person name="Gao L."/>
            <person name="Wang J."/>
            <person name="Hu T."/>
            <person name="Zhou J."/>
            <person name="Zhang Y."/>
            <person name="Zhao Y."/>
            <person name="Liu Y."/>
            <person name="Song Y."/>
            <person name="Tong Y."/>
            <person name="Lu Y."/>
            <person name="Yang J."/>
            <person name="Xu C."/>
            <person name="Jia M."/>
            <person name="Peters R.J."/>
            <person name="Huang L."/>
            <person name="Gao W."/>
        </authorList>
    </citation>
    <scope>NUCLEOTIDE SEQUENCE [LARGE SCALE GENOMIC DNA]</scope>
    <source>
        <strain evidence="12">cv. XIE 37</strain>
        <tissue evidence="11">Leaf</tissue>
    </source>
</reference>
<keyword evidence="9" id="KW-0275">Fatty acid biosynthesis</keyword>
<evidence type="ECO:0000256" key="1">
    <source>
        <dbReference type="ARBA" id="ARBA00004141"/>
    </source>
</evidence>
<dbReference type="InterPro" id="IPR030457">
    <property type="entry name" value="ELO_CS"/>
</dbReference>
<keyword evidence="7" id="KW-0443">Lipid metabolism</keyword>
<keyword evidence="3" id="KW-0808">Transferase</keyword>
<keyword evidence="6 10" id="KW-1133">Transmembrane helix</keyword>
<evidence type="ECO:0000256" key="6">
    <source>
        <dbReference type="ARBA" id="ARBA00022989"/>
    </source>
</evidence>
<dbReference type="GO" id="GO:0009922">
    <property type="term" value="F:fatty acid elongase activity"/>
    <property type="evidence" value="ECO:0007669"/>
    <property type="project" value="InterPro"/>
</dbReference>
<keyword evidence="5" id="KW-0276">Fatty acid metabolism</keyword>
<evidence type="ECO:0000256" key="7">
    <source>
        <dbReference type="ARBA" id="ARBA00023098"/>
    </source>
</evidence>
<dbReference type="Pfam" id="PF01151">
    <property type="entry name" value="ELO"/>
    <property type="match status" value="1"/>
</dbReference>
<dbReference type="OrthoDB" id="434092at2759"/>
<dbReference type="FunCoup" id="A0A7J7DC31">
    <property type="interactions" value="1169"/>
</dbReference>
<dbReference type="GO" id="GO:0019367">
    <property type="term" value="P:fatty acid elongation, saturated fatty acid"/>
    <property type="evidence" value="ECO:0007669"/>
    <property type="project" value="TreeGrafter"/>
</dbReference>
<evidence type="ECO:0000313" key="12">
    <source>
        <dbReference type="Proteomes" id="UP000593562"/>
    </source>
</evidence>
<evidence type="ECO:0000313" key="11">
    <source>
        <dbReference type="EMBL" id="KAF5743910.1"/>
    </source>
</evidence>
<dbReference type="Proteomes" id="UP000593562">
    <property type="component" value="Unassembled WGS sequence"/>
</dbReference>
<dbReference type="EMBL" id="JAAARO010000008">
    <property type="protein sequence ID" value="KAF5743910.1"/>
    <property type="molecule type" value="Genomic_DNA"/>
</dbReference>
<accession>A0A7J7DC31</accession>
<evidence type="ECO:0000256" key="8">
    <source>
        <dbReference type="ARBA" id="ARBA00023136"/>
    </source>
</evidence>
<evidence type="ECO:0000256" key="4">
    <source>
        <dbReference type="ARBA" id="ARBA00022692"/>
    </source>
</evidence>
<comment type="caution">
    <text evidence="11">The sequence shown here is derived from an EMBL/GenBank/DDBJ whole genome shotgun (WGS) entry which is preliminary data.</text>
</comment>
<feature type="transmembrane region" description="Helical" evidence="10">
    <location>
        <begin position="72"/>
        <end position="92"/>
    </location>
</feature>
<feature type="transmembrane region" description="Helical" evidence="10">
    <location>
        <begin position="209"/>
        <end position="225"/>
    </location>
</feature>
<evidence type="ECO:0000256" key="10">
    <source>
        <dbReference type="SAM" id="Phobius"/>
    </source>
</evidence>
<evidence type="ECO:0000256" key="5">
    <source>
        <dbReference type="ARBA" id="ARBA00022832"/>
    </source>
</evidence>
<proteinExistence type="predicted"/>
<dbReference type="GO" id="GO:0034625">
    <property type="term" value="P:fatty acid elongation, monounsaturated fatty acid"/>
    <property type="evidence" value="ECO:0007669"/>
    <property type="project" value="TreeGrafter"/>
</dbReference>
<feature type="transmembrane region" description="Helical" evidence="10">
    <location>
        <begin position="237"/>
        <end position="258"/>
    </location>
</feature>
<dbReference type="PANTHER" id="PTHR11157:SF132">
    <property type="entry name" value="ELONGATION OF FATTY ACIDS PROTEIN 3-LIKE"/>
    <property type="match status" value="1"/>
</dbReference>
<dbReference type="GO" id="GO:0034626">
    <property type="term" value="P:fatty acid elongation, polyunsaturated fatty acid"/>
    <property type="evidence" value="ECO:0007669"/>
    <property type="project" value="TreeGrafter"/>
</dbReference>
<dbReference type="GO" id="GO:0042761">
    <property type="term" value="P:very long-chain fatty acid biosynthetic process"/>
    <property type="evidence" value="ECO:0007669"/>
    <property type="project" value="TreeGrafter"/>
</dbReference>
<dbReference type="AlphaFoldDB" id="A0A7J7DC31"/>
<dbReference type="InParanoid" id="A0A7J7DC31"/>
<dbReference type="GO" id="GO:0005789">
    <property type="term" value="C:endoplasmic reticulum membrane"/>
    <property type="evidence" value="ECO:0007669"/>
    <property type="project" value="TreeGrafter"/>
</dbReference>
<organism evidence="11 12">
    <name type="scientific">Tripterygium wilfordii</name>
    <name type="common">Thunder God vine</name>
    <dbReference type="NCBI Taxonomy" id="458696"/>
    <lineage>
        <taxon>Eukaryota</taxon>
        <taxon>Viridiplantae</taxon>
        <taxon>Streptophyta</taxon>
        <taxon>Embryophyta</taxon>
        <taxon>Tracheophyta</taxon>
        <taxon>Spermatophyta</taxon>
        <taxon>Magnoliopsida</taxon>
        <taxon>eudicotyledons</taxon>
        <taxon>Gunneridae</taxon>
        <taxon>Pentapetalae</taxon>
        <taxon>rosids</taxon>
        <taxon>fabids</taxon>
        <taxon>Celastrales</taxon>
        <taxon>Celastraceae</taxon>
        <taxon>Tripterygium</taxon>
    </lineage>
</organism>
<evidence type="ECO:0000256" key="9">
    <source>
        <dbReference type="ARBA" id="ARBA00023160"/>
    </source>
</evidence>
<keyword evidence="4 10" id="KW-0812">Transmembrane</keyword>
<evidence type="ECO:0000256" key="2">
    <source>
        <dbReference type="ARBA" id="ARBA00022516"/>
    </source>
</evidence>
<keyword evidence="2" id="KW-0444">Lipid biosynthesis</keyword>
<protein>
    <submittedName>
        <fullName evidence="11">Elongation of fatty acids protein</fullName>
    </submittedName>
</protein>